<evidence type="ECO:0000256" key="4">
    <source>
        <dbReference type="ARBA" id="ARBA00049534"/>
    </source>
</evidence>
<reference evidence="5 6" key="1">
    <citation type="submission" date="2018-06" db="EMBL/GenBank/DDBJ databases">
        <authorList>
            <consortium name="Pathogen Informatics"/>
            <person name="Doyle S."/>
        </authorList>
    </citation>
    <scope>NUCLEOTIDE SEQUENCE [LARGE SCALE GENOMIC DNA]</scope>
    <source>
        <strain evidence="5 6">NCTC13337</strain>
    </source>
</reference>
<organism evidence="5 6">
    <name type="scientific">Suttonella ornithocola</name>
    <dbReference type="NCBI Taxonomy" id="279832"/>
    <lineage>
        <taxon>Bacteria</taxon>
        <taxon>Pseudomonadati</taxon>
        <taxon>Pseudomonadota</taxon>
        <taxon>Gammaproteobacteria</taxon>
        <taxon>Cardiobacteriales</taxon>
        <taxon>Cardiobacteriaceae</taxon>
        <taxon>Suttonella</taxon>
    </lineage>
</organism>
<sequence length="52" mass="5893">MEACDIYTHQCSTLIDKAELATLAETLANQGKNPISDEKVIEPKNIALFWWK</sequence>
<dbReference type="GO" id="GO:0004359">
    <property type="term" value="F:glutaminase activity"/>
    <property type="evidence" value="ECO:0007669"/>
    <property type="project" value="UniProtKB-EC"/>
</dbReference>
<proteinExistence type="inferred from homology"/>
<evidence type="ECO:0000313" key="6">
    <source>
        <dbReference type="Proteomes" id="UP000254601"/>
    </source>
</evidence>
<dbReference type="InterPro" id="IPR012338">
    <property type="entry name" value="Beta-lactam/transpept-like"/>
</dbReference>
<evidence type="ECO:0000313" key="5">
    <source>
        <dbReference type="EMBL" id="SUO96881.1"/>
    </source>
</evidence>
<dbReference type="SUPFAM" id="SSF56601">
    <property type="entry name" value="beta-lactamase/transpeptidase-like"/>
    <property type="match status" value="1"/>
</dbReference>
<dbReference type="EMBL" id="UHIC01000001">
    <property type="protein sequence ID" value="SUO96881.1"/>
    <property type="molecule type" value="Genomic_DNA"/>
</dbReference>
<keyword evidence="3 5" id="KW-0378">Hydrolase</keyword>
<evidence type="ECO:0000256" key="3">
    <source>
        <dbReference type="ARBA" id="ARBA00022801"/>
    </source>
</evidence>
<name>A0A380MYX1_9GAMM</name>
<keyword evidence="6" id="KW-1185">Reference proteome</keyword>
<dbReference type="GO" id="GO:0006541">
    <property type="term" value="P:glutamine metabolic process"/>
    <property type="evidence" value="ECO:0007669"/>
    <property type="project" value="InterPro"/>
</dbReference>
<comment type="similarity">
    <text evidence="1">Belongs to the glutaminase family.</text>
</comment>
<dbReference type="Pfam" id="PF04960">
    <property type="entry name" value="Glutaminase"/>
    <property type="match status" value="1"/>
</dbReference>
<dbReference type="Proteomes" id="UP000254601">
    <property type="component" value="Unassembled WGS sequence"/>
</dbReference>
<comment type="catalytic activity">
    <reaction evidence="4">
        <text>L-glutamine + H2O = L-glutamate + NH4(+)</text>
        <dbReference type="Rhea" id="RHEA:15889"/>
        <dbReference type="ChEBI" id="CHEBI:15377"/>
        <dbReference type="ChEBI" id="CHEBI:28938"/>
        <dbReference type="ChEBI" id="CHEBI:29985"/>
        <dbReference type="ChEBI" id="CHEBI:58359"/>
        <dbReference type="EC" id="3.5.1.2"/>
    </reaction>
</comment>
<dbReference type="Gene3D" id="3.40.710.10">
    <property type="entry name" value="DD-peptidase/beta-lactamase superfamily"/>
    <property type="match status" value="1"/>
</dbReference>
<dbReference type="InterPro" id="IPR015868">
    <property type="entry name" value="Glutaminase"/>
</dbReference>
<evidence type="ECO:0000256" key="2">
    <source>
        <dbReference type="ARBA" id="ARBA00012918"/>
    </source>
</evidence>
<gene>
    <name evidence="5" type="primary">glsA1</name>
    <name evidence="5" type="ORF">NCTC13337_02063</name>
</gene>
<dbReference type="AlphaFoldDB" id="A0A380MYX1"/>
<accession>A0A380MYX1</accession>
<dbReference type="EC" id="3.5.1.2" evidence="2"/>
<protein>
    <recommendedName>
        <fullName evidence="2">glutaminase</fullName>
        <ecNumber evidence="2">3.5.1.2</ecNumber>
    </recommendedName>
</protein>
<evidence type="ECO:0000256" key="1">
    <source>
        <dbReference type="ARBA" id="ARBA00011076"/>
    </source>
</evidence>